<dbReference type="Gene3D" id="2.70.160.11">
    <property type="entry name" value="Hnrnp arginine n-methyltransferase1"/>
    <property type="match status" value="1"/>
</dbReference>
<reference evidence="2 3" key="1">
    <citation type="journal article" date="2016" name="G3 (Bethesda)">
        <title>First Draft Assembly and Annotation of the Genome of a California Endemic Oak Quercus lobata Nee (Fagaceae).</title>
        <authorList>
            <person name="Sork V.L."/>
            <person name="Fitz-Gibbon S.T."/>
            <person name="Puiu D."/>
            <person name="Crepeau M."/>
            <person name="Gugger P.F."/>
            <person name="Sherman R."/>
            <person name="Stevens K."/>
            <person name="Langley C.H."/>
            <person name="Pellegrini M."/>
            <person name="Salzberg S.L."/>
        </authorList>
    </citation>
    <scope>NUCLEOTIDE SEQUENCE [LARGE SCALE GENOMIC DNA]</scope>
    <source>
        <strain evidence="2 3">cv. SW786</strain>
    </source>
</reference>
<dbReference type="Proteomes" id="UP000594261">
    <property type="component" value="Chromosome 4"/>
</dbReference>
<dbReference type="EMBL" id="LRBV02000004">
    <property type="status" value="NOT_ANNOTATED_CDS"/>
    <property type="molecule type" value="Genomic_DNA"/>
</dbReference>
<keyword evidence="3" id="KW-1185">Reference proteome</keyword>
<dbReference type="AlphaFoldDB" id="A0A7N2LE46"/>
<accession>A0A7N2LE46</accession>
<evidence type="ECO:0000313" key="2">
    <source>
        <dbReference type="EnsemblPlants" id="QL04p020506:mrna:CDS:1"/>
    </source>
</evidence>
<dbReference type="InParanoid" id="A0A7N2LE46"/>
<dbReference type="Gramene" id="QL04p020506:mrna">
    <property type="protein sequence ID" value="QL04p020506:mrna:CDS:1"/>
    <property type="gene ID" value="QL04p020506"/>
</dbReference>
<reference evidence="2" key="2">
    <citation type="submission" date="2021-01" db="UniProtKB">
        <authorList>
            <consortium name="EnsemblPlants"/>
        </authorList>
    </citation>
    <scope>IDENTIFICATION</scope>
</reference>
<organism evidence="2 3">
    <name type="scientific">Quercus lobata</name>
    <name type="common">Valley oak</name>
    <dbReference type="NCBI Taxonomy" id="97700"/>
    <lineage>
        <taxon>Eukaryota</taxon>
        <taxon>Viridiplantae</taxon>
        <taxon>Streptophyta</taxon>
        <taxon>Embryophyta</taxon>
        <taxon>Tracheophyta</taxon>
        <taxon>Spermatophyta</taxon>
        <taxon>Magnoliopsida</taxon>
        <taxon>eudicotyledons</taxon>
        <taxon>Gunneridae</taxon>
        <taxon>Pentapetalae</taxon>
        <taxon>rosids</taxon>
        <taxon>fabids</taxon>
        <taxon>Fagales</taxon>
        <taxon>Fagaceae</taxon>
        <taxon>Quercus</taxon>
    </lineage>
</organism>
<protein>
    <submittedName>
        <fullName evidence="2">Uncharacterized protein</fullName>
    </submittedName>
</protein>
<evidence type="ECO:0000256" key="1">
    <source>
        <dbReference type="SAM" id="MobiDB-lite"/>
    </source>
</evidence>
<feature type="region of interest" description="Disordered" evidence="1">
    <location>
        <begin position="1"/>
        <end position="25"/>
    </location>
</feature>
<dbReference type="EnsemblPlants" id="QL04p020506:mrna">
    <property type="protein sequence ID" value="QL04p020506:mrna:CDS:1"/>
    <property type="gene ID" value="QL04p020506"/>
</dbReference>
<evidence type="ECO:0000313" key="3">
    <source>
        <dbReference type="Proteomes" id="UP000594261"/>
    </source>
</evidence>
<sequence length="68" mass="7548">MNHDDVDFTASAELEPYSGGSTGMSNELECQTRSCYGVVLWFETGFTSRFCKEMPVVLSTSPYTPKIV</sequence>
<name>A0A7N2LE46_QUELO</name>
<proteinExistence type="predicted"/>